<dbReference type="EMBL" id="CAACVR010000012">
    <property type="protein sequence ID" value="VEU21642.1"/>
    <property type="molecule type" value="Genomic_DNA"/>
</dbReference>
<protein>
    <submittedName>
        <fullName evidence="2">DEKNAAC102705</fullName>
    </submittedName>
</protein>
<dbReference type="AlphaFoldDB" id="A0A448YL28"/>
<dbReference type="InParanoid" id="A0A448YL28"/>
<feature type="coiled-coil region" evidence="1">
    <location>
        <begin position="14"/>
        <end position="48"/>
    </location>
</feature>
<evidence type="ECO:0000313" key="3">
    <source>
        <dbReference type="Proteomes" id="UP000290900"/>
    </source>
</evidence>
<keyword evidence="1" id="KW-0175">Coiled coil</keyword>
<dbReference type="OrthoDB" id="3991958at2759"/>
<reference evidence="2 3" key="1">
    <citation type="submission" date="2018-12" db="EMBL/GenBank/DDBJ databases">
        <authorList>
            <person name="Tiukova I."/>
            <person name="Dainat J."/>
        </authorList>
    </citation>
    <scope>NUCLEOTIDE SEQUENCE [LARGE SCALE GENOMIC DNA]</scope>
</reference>
<gene>
    <name evidence="2" type="ORF">BRENAR_LOCUS2375</name>
</gene>
<keyword evidence="3" id="KW-1185">Reference proteome</keyword>
<dbReference type="Proteomes" id="UP000290900">
    <property type="component" value="Unassembled WGS sequence"/>
</dbReference>
<sequence>MPQDLTDSAQVEQFNQAKVLLNRLLQSLDDANENGNSISEELKRVSEKRRLDFDKLAKISEDAHNTHETEGLEPLVSDSHLEESHIKDLELRRDLLMGRLQREEYLSSQYEDILDRHQTVMTVIKGNLRNRMVLEKQIADMYEKNVKDNLNSYEDNASKLDVLTNDYRKEYQSAAESVAEAAKNYNDILGEDEKDGE</sequence>
<accession>A0A448YL28</accession>
<evidence type="ECO:0000313" key="2">
    <source>
        <dbReference type="EMBL" id="VEU21642.1"/>
    </source>
</evidence>
<proteinExistence type="predicted"/>
<organism evidence="2 3">
    <name type="scientific">Brettanomyces naardenensis</name>
    <name type="common">Yeast</name>
    <dbReference type="NCBI Taxonomy" id="13370"/>
    <lineage>
        <taxon>Eukaryota</taxon>
        <taxon>Fungi</taxon>
        <taxon>Dikarya</taxon>
        <taxon>Ascomycota</taxon>
        <taxon>Saccharomycotina</taxon>
        <taxon>Pichiomycetes</taxon>
        <taxon>Pichiales</taxon>
        <taxon>Pichiaceae</taxon>
        <taxon>Brettanomyces</taxon>
    </lineage>
</organism>
<name>A0A448YL28_BRENA</name>
<evidence type="ECO:0000256" key="1">
    <source>
        <dbReference type="SAM" id="Coils"/>
    </source>
</evidence>